<dbReference type="OrthoDB" id="9638at10239"/>
<keyword evidence="2" id="KW-0812">Transmembrane</keyword>
<proteinExistence type="predicted"/>
<evidence type="ECO:0000256" key="1">
    <source>
        <dbReference type="SAM" id="MobiDB-lite"/>
    </source>
</evidence>
<organism evidence="3 4">
    <name type="scientific">Synechococcus phage metaG-MbCM1</name>
    <dbReference type="NCBI Taxonomy" id="1079999"/>
    <lineage>
        <taxon>Viruses</taxon>
        <taxon>Duplodnaviria</taxon>
        <taxon>Heunggongvirae</taxon>
        <taxon>Uroviricota</taxon>
        <taxon>Caudoviricetes</taxon>
        <taxon>Pantevenvirales</taxon>
        <taxon>Kyanoviridae</taxon>
        <taxon>Galenevirus</taxon>
        <taxon>Galenevirus mbcm1</taxon>
    </lineage>
</organism>
<feature type="compositionally biased region" description="Pro residues" evidence="1">
    <location>
        <begin position="126"/>
        <end position="138"/>
    </location>
</feature>
<keyword evidence="2" id="KW-1133">Transmembrane helix</keyword>
<name>H8ZNE5_9CAUD</name>
<dbReference type="KEGG" id="vg:14005430"/>
<evidence type="ECO:0000313" key="4">
    <source>
        <dbReference type="Proteomes" id="UP000007597"/>
    </source>
</evidence>
<feature type="transmembrane region" description="Helical" evidence="2">
    <location>
        <begin position="189"/>
        <end position="209"/>
    </location>
</feature>
<dbReference type="RefSeq" id="YP_007001657.1">
    <property type="nucleotide sequence ID" value="NC_019443.1"/>
</dbReference>
<sequence length="259" mass="28273">MEIPTIRIDQGQIQTINVRNNYISDIPKWLTSDPPQAIPIYPPVTQQIGVPIINIPGCVEAHERSDKNDNIVGDDPKGARIFCDAGLPSFNPIDYSPEQLQYEMQAPVPPVAPPPDDVETDTDIPPVKPPPTECPGPNQPRVGDLTASGDERVIGHELSEDGKICVVLYEDTTAVEKFLPTANQVSTTASIAVVATAAAAATPLLLRVVKPIVKQIIKKIQKLLGKEPRQPTRIEVKANAIRQKRGLPPLKVKRPKKPR</sequence>
<dbReference type="Proteomes" id="UP000007597">
    <property type="component" value="Segment"/>
</dbReference>
<evidence type="ECO:0000256" key="2">
    <source>
        <dbReference type="SAM" id="Phobius"/>
    </source>
</evidence>
<reference evidence="3 4" key="1">
    <citation type="submission" date="2011-07" db="EMBL/GenBank/DDBJ databases">
        <title>Viral Tagging: a high-throughput approach to explore virus-host interactions.</title>
        <authorList>
            <person name="Deng L."/>
            <person name="Sullivan M.B."/>
            <person name="Poulos B."/>
            <person name="Ignacio Espinoza J.C."/>
        </authorList>
    </citation>
    <scope>NUCLEOTIDE SEQUENCE [LARGE SCALE GENOMIC DNA]</scope>
</reference>
<feature type="region of interest" description="Disordered" evidence="1">
    <location>
        <begin position="112"/>
        <end position="140"/>
    </location>
</feature>
<keyword evidence="2" id="KW-0472">Membrane</keyword>
<accession>H8ZNE5</accession>
<evidence type="ECO:0000313" key="3">
    <source>
        <dbReference type="EMBL" id="AFD03006.1"/>
    </source>
</evidence>
<dbReference type="GeneID" id="14005430"/>
<protein>
    <submittedName>
        <fullName evidence="3">Uncharacterized protein</fullName>
    </submittedName>
</protein>
<dbReference type="EMBL" id="JN371769">
    <property type="protein sequence ID" value="AFD03006.1"/>
    <property type="molecule type" value="Genomic_DNA"/>
</dbReference>
<keyword evidence="4" id="KW-1185">Reference proteome</keyword>
<feature type="region of interest" description="Disordered" evidence="1">
    <location>
        <begin position="234"/>
        <end position="259"/>
    </location>
</feature>